<sequence>MSPLRLESSVIKNNLQPARATADKLSRVALAPAFHKADLNSKSGPWLLHELVVVGSLQAVRLLVVKSLDGKTREHFVNQQRPGVGVVQCGRLDEDGVTAAVVHPHAVHFLGELDAVADLAADLLHQLAFVVRVELSEAETIPLR</sequence>
<name>A0A2I0T1Z0_LIMLA</name>
<gene>
    <name evidence="1" type="ORF">llap_21879</name>
</gene>
<organism evidence="1 2">
    <name type="scientific">Limosa lapponica baueri</name>
    <dbReference type="NCBI Taxonomy" id="1758121"/>
    <lineage>
        <taxon>Eukaryota</taxon>
        <taxon>Metazoa</taxon>
        <taxon>Chordata</taxon>
        <taxon>Craniata</taxon>
        <taxon>Vertebrata</taxon>
        <taxon>Euteleostomi</taxon>
        <taxon>Archelosauria</taxon>
        <taxon>Archosauria</taxon>
        <taxon>Dinosauria</taxon>
        <taxon>Saurischia</taxon>
        <taxon>Theropoda</taxon>
        <taxon>Coelurosauria</taxon>
        <taxon>Aves</taxon>
        <taxon>Neognathae</taxon>
        <taxon>Neoaves</taxon>
        <taxon>Charadriiformes</taxon>
        <taxon>Scolopacidae</taxon>
        <taxon>Limosa</taxon>
    </lineage>
</organism>
<dbReference type="EMBL" id="KZ524223">
    <property type="protein sequence ID" value="PKU27817.1"/>
    <property type="molecule type" value="Genomic_DNA"/>
</dbReference>
<reference evidence="2" key="2">
    <citation type="submission" date="2017-12" db="EMBL/GenBank/DDBJ databases">
        <title>Genome sequence of the Bar-tailed Godwit (Limosa lapponica baueri).</title>
        <authorList>
            <person name="Lima N.C.B."/>
            <person name="Parody-Merino A.M."/>
            <person name="Battley P.F."/>
            <person name="Fidler A.E."/>
            <person name="Prosdocimi F."/>
        </authorList>
    </citation>
    <scope>NUCLEOTIDE SEQUENCE [LARGE SCALE GENOMIC DNA]</scope>
</reference>
<protein>
    <submittedName>
        <fullName evidence="1">Uncharacterized protein</fullName>
    </submittedName>
</protein>
<proteinExistence type="predicted"/>
<evidence type="ECO:0000313" key="1">
    <source>
        <dbReference type="EMBL" id="PKU27817.1"/>
    </source>
</evidence>
<keyword evidence="2" id="KW-1185">Reference proteome</keyword>
<evidence type="ECO:0000313" key="2">
    <source>
        <dbReference type="Proteomes" id="UP000233556"/>
    </source>
</evidence>
<dbReference type="Proteomes" id="UP000233556">
    <property type="component" value="Unassembled WGS sequence"/>
</dbReference>
<dbReference type="AlphaFoldDB" id="A0A2I0T1Z0"/>
<reference evidence="2" key="1">
    <citation type="submission" date="2017-11" db="EMBL/GenBank/DDBJ databases">
        <authorList>
            <person name="Lima N.C."/>
            <person name="Parody-Merino A.M."/>
            <person name="Battley P.F."/>
            <person name="Fidler A.E."/>
            <person name="Prosdocimi F."/>
        </authorList>
    </citation>
    <scope>NUCLEOTIDE SEQUENCE [LARGE SCALE GENOMIC DNA]</scope>
</reference>
<accession>A0A2I0T1Z0</accession>